<proteinExistence type="predicted"/>
<gene>
    <name evidence="1" type="ORF">Pint_36686</name>
</gene>
<protein>
    <submittedName>
        <fullName evidence="1">Uncharacterized protein</fullName>
    </submittedName>
</protein>
<sequence length="552" mass="60197">MVLVNQQQPLDRPSKTSNTTQEQQLKKSRRSTSKTPRGGQKQSSHQLIVRSKQDTRTASKETIRQGLTPKKNFKVKIEASCYLSKRRPVETGEVAVGGDWRSFNQELQKIHIPWISKTWSCVCGSEIGDAVMVETVGVALESADWRSGDGGVTWVAATVTVDLREGNSTTFREYWMKMVFPQIQPLLQLQCFFANASQLSIAISPLPLHPPKSHFSTRTQMKTKTTPSLSNSSRWGGRRLRLGQGGIKNGLVVDGKLWVWGKGDGGRLGFGHENSVFVLSLNPYLGDDPVQCVALGGVHSVALTSLGKIFTWGYGAVGALGHAVYHRELFPRLVEGELYTWGRDEGDGRLGLGLGGGPNEGGGLSILSKVKALPSTQALFLVVAFLQQGLERGRATLEFGRRPKPIPSLEDVRIIQIASGGYHSLALTDEGKVLSWGYGGHGQLGHSSTENRKVPVVIEALADERAFYIACGGSSSAAITGKLYMWGNAKDSQIGVPGLPEVQPCPVEVKFLMEDDGLEPTRCYTLRLVHLTPCVWFQGVAMIINFEEASRG</sequence>
<dbReference type="EMBL" id="CM047744">
    <property type="protein sequence ID" value="KAJ0028525.1"/>
    <property type="molecule type" value="Genomic_DNA"/>
</dbReference>
<name>A0ACC0Y482_9ROSI</name>
<accession>A0ACC0Y482</accession>
<dbReference type="Proteomes" id="UP001163603">
    <property type="component" value="Chromosome 9"/>
</dbReference>
<comment type="caution">
    <text evidence="1">The sequence shown here is derived from an EMBL/GenBank/DDBJ whole genome shotgun (WGS) entry which is preliminary data.</text>
</comment>
<evidence type="ECO:0000313" key="2">
    <source>
        <dbReference type="Proteomes" id="UP001163603"/>
    </source>
</evidence>
<reference evidence="2" key="1">
    <citation type="journal article" date="2023" name="G3 (Bethesda)">
        <title>Genome assembly and association tests identify interacting loci associated with vigor, precocity, and sex in interspecific pistachio rootstocks.</title>
        <authorList>
            <person name="Palmer W."/>
            <person name="Jacygrad E."/>
            <person name="Sagayaradj S."/>
            <person name="Cavanaugh K."/>
            <person name="Han R."/>
            <person name="Bertier L."/>
            <person name="Beede B."/>
            <person name="Kafkas S."/>
            <person name="Golino D."/>
            <person name="Preece J."/>
            <person name="Michelmore R."/>
        </authorList>
    </citation>
    <scope>NUCLEOTIDE SEQUENCE [LARGE SCALE GENOMIC DNA]</scope>
</reference>
<organism evidence="1 2">
    <name type="scientific">Pistacia integerrima</name>
    <dbReference type="NCBI Taxonomy" id="434235"/>
    <lineage>
        <taxon>Eukaryota</taxon>
        <taxon>Viridiplantae</taxon>
        <taxon>Streptophyta</taxon>
        <taxon>Embryophyta</taxon>
        <taxon>Tracheophyta</taxon>
        <taxon>Spermatophyta</taxon>
        <taxon>Magnoliopsida</taxon>
        <taxon>eudicotyledons</taxon>
        <taxon>Gunneridae</taxon>
        <taxon>Pentapetalae</taxon>
        <taxon>rosids</taxon>
        <taxon>malvids</taxon>
        <taxon>Sapindales</taxon>
        <taxon>Anacardiaceae</taxon>
        <taxon>Pistacia</taxon>
    </lineage>
</organism>
<keyword evidence="2" id="KW-1185">Reference proteome</keyword>
<evidence type="ECO:0000313" key="1">
    <source>
        <dbReference type="EMBL" id="KAJ0028525.1"/>
    </source>
</evidence>